<gene>
    <name evidence="3" type="ORF">CkaCkLH20_13011</name>
</gene>
<dbReference type="OrthoDB" id="333176at2759"/>
<dbReference type="EMBL" id="JAATWM020000069">
    <property type="protein sequence ID" value="KAF9869526.1"/>
    <property type="molecule type" value="Genomic_DNA"/>
</dbReference>
<dbReference type="AlphaFoldDB" id="A0A9P6HWF2"/>
<feature type="compositionally biased region" description="Basic and acidic residues" evidence="1">
    <location>
        <begin position="28"/>
        <end position="42"/>
    </location>
</feature>
<accession>A0A9P6HWF2</accession>
<comment type="caution">
    <text evidence="3">The sequence shown here is derived from an EMBL/GenBank/DDBJ whole genome shotgun (WGS) entry which is preliminary data.</text>
</comment>
<protein>
    <submittedName>
        <fullName evidence="3">Coiled-coil domain-containing protein</fullName>
    </submittedName>
</protein>
<dbReference type="InterPro" id="IPR040233">
    <property type="entry name" value="CCD97-like_C"/>
</dbReference>
<dbReference type="PANTHER" id="PTHR31840">
    <property type="entry name" value="COILED-COIL DOMAIN-CONTAINING PROTEIN 97"/>
    <property type="match status" value="1"/>
</dbReference>
<sequence>MPAFLEPSNPQSPRYDKPVPRPPKSPNKTRDVRAHNRRREFLIRNPGYFQTTEHQLADPLLYDTLVRKFQTPAEREAESRAKGYSRVLEESLLRGEARLADLKSSVDGGAASSTEPAKDFTTESDLSKTQTKEEGLERWVEFLTERFVHGHDDDFDYSQVDNDDDFDTMERRDAEDAWFDEEDPGWASDTEDTHTARPETRKQKQGETGIQDF</sequence>
<dbReference type="RefSeq" id="XP_038738987.1">
    <property type="nucleotide sequence ID" value="XM_038895722.1"/>
</dbReference>
<feature type="compositionally biased region" description="Basic and acidic residues" evidence="1">
    <location>
        <begin position="191"/>
        <end position="205"/>
    </location>
</feature>
<dbReference type="InterPro" id="IPR018613">
    <property type="entry name" value="Ccdc97-like"/>
</dbReference>
<evidence type="ECO:0000313" key="4">
    <source>
        <dbReference type="Proteomes" id="UP000781932"/>
    </source>
</evidence>
<reference evidence="3" key="1">
    <citation type="submission" date="2020-03" db="EMBL/GenBank/DDBJ databases">
        <authorList>
            <person name="He L."/>
        </authorList>
    </citation>
    <scope>NUCLEOTIDE SEQUENCE</scope>
    <source>
        <strain evidence="3">CkLH20</strain>
    </source>
</reference>
<dbReference type="PANTHER" id="PTHR31840:SF1">
    <property type="entry name" value="COILED-COIL DOMAIN-CONTAINING PROTEIN 97"/>
    <property type="match status" value="1"/>
</dbReference>
<feature type="region of interest" description="Disordered" evidence="1">
    <location>
        <begin position="153"/>
        <end position="213"/>
    </location>
</feature>
<name>A0A9P6HWF2_9PEZI</name>
<organism evidence="3 4">
    <name type="scientific">Colletotrichum karsti</name>
    <dbReference type="NCBI Taxonomy" id="1095194"/>
    <lineage>
        <taxon>Eukaryota</taxon>
        <taxon>Fungi</taxon>
        <taxon>Dikarya</taxon>
        <taxon>Ascomycota</taxon>
        <taxon>Pezizomycotina</taxon>
        <taxon>Sordariomycetes</taxon>
        <taxon>Hypocreomycetidae</taxon>
        <taxon>Glomerellales</taxon>
        <taxon>Glomerellaceae</taxon>
        <taxon>Colletotrichum</taxon>
        <taxon>Colletotrichum boninense species complex</taxon>
    </lineage>
</organism>
<keyword evidence="4" id="KW-1185">Reference proteome</keyword>
<dbReference type="Proteomes" id="UP000781932">
    <property type="component" value="Unassembled WGS sequence"/>
</dbReference>
<feature type="compositionally biased region" description="Acidic residues" evidence="1">
    <location>
        <begin position="153"/>
        <end position="167"/>
    </location>
</feature>
<feature type="region of interest" description="Disordered" evidence="1">
    <location>
        <begin position="1"/>
        <end position="45"/>
    </location>
</feature>
<feature type="region of interest" description="Disordered" evidence="1">
    <location>
        <begin position="104"/>
        <end position="132"/>
    </location>
</feature>
<proteinExistence type="predicted"/>
<dbReference type="Pfam" id="PF09747">
    <property type="entry name" value="CCD97-like_C"/>
    <property type="match status" value="2"/>
</dbReference>
<dbReference type="GeneID" id="62168796"/>
<feature type="domain" description="CCD97-like C-terminal" evidence="2">
    <location>
        <begin position="121"/>
        <end position="182"/>
    </location>
</feature>
<feature type="domain" description="CCD97-like C-terminal" evidence="2">
    <location>
        <begin position="36"/>
        <end position="99"/>
    </location>
</feature>
<evidence type="ECO:0000259" key="2">
    <source>
        <dbReference type="Pfam" id="PF09747"/>
    </source>
</evidence>
<evidence type="ECO:0000313" key="3">
    <source>
        <dbReference type="EMBL" id="KAF9869526.1"/>
    </source>
</evidence>
<evidence type="ECO:0000256" key="1">
    <source>
        <dbReference type="SAM" id="MobiDB-lite"/>
    </source>
</evidence>
<reference evidence="3" key="2">
    <citation type="submission" date="2020-11" db="EMBL/GenBank/DDBJ databases">
        <title>Whole genome sequencing of Colletotrichum sp.</title>
        <authorList>
            <person name="Li H."/>
        </authorList>
    </citation>
    <scope>NUCLEOTIDE SEQUENCE</scope>
    <source>
        <strain evidence="3">CkLH20</strain>
    </source>
</reference>